<dbReference type="EMBL" id="JBIAQY010000014">
    <property type="protein sequence ID" value="MFF3572659.1"/>
    <property type="molecule type" value="Genomic_DNA"/>
</dbReference>
<feature type="domain" description="AMP-binding enzyme C-terminal" evidence="4">
    <location>
        <begin position="441"/>
        <end position="517"/>
    </location>
</feature>
<name>A0ABW6SBU7_9NOCA</name>
<dbReference type="Pfam" id="PF13193">
    <property type="entry name" value="AMP-binding_C"/>
    <property type="match status" value="1"/>
</dbReference>
<dbReference type="InterPro" id="IPR000873">
    <property type="entry name" value="AMP-dep_synth/lig_dom"/>
</dbReference>
<keyword evidence="6" id="KW-1185">Reference proteome</keyword>
<dbReference type="Gene3D" id="3.40.50.980">
    <property type="match status" value="2"/>
</dbReference>
<keyword evidence="2" id="KW-0436">Ligase</keyword>
<organism evidence="5 6">
    <name type="scientific">Nocardia jiangxiensis</name>
    <dbReference type="NCBI Taxonomy" id="282685"/>
    <lineage>
        <taxon>Bacteria</taxon>
        <taxon>Bacillati</taxon>
        <taxon>Actinomycetota</taxon>
        <taxon>Actinomycetes</taxon>
        <taxon>Mycobacteriales</taxon>
        <taxon>Nocardiaceae</taxon>
        <taxon>Nocardia</taxon>
    </lineage>
</organism>
<reference evidence="5 6" key="1">
    <citation type="submission" date="2024-10" db="EMBL/GenBank/DDBJ databases">
        <title>The Natural Products Discovery Center: Release of the First 8490 Sequenced Strains for Exploring Actinobacteria Biosynthetic Diversity.</title>
        <authorList>
            <person name="Kalkreuter E."/>
            <person name="Kautsar S.A."/>
            <person name="Yang D."/>
            <person name="Bader C.D."/>
            <person name="Teijaro C.N."/>
            <person name="Fluegel L."/>
            <person name="Davis C.M."/>
            <person name="Simpson J.R."/>
            <person name="Lauterbach L."/>
            <person name="Steele A.D."/>
            <person name="Gui C."/>
            <person name="Meng S."/>
            <person name="Li G."/>
            <person name="Viehrig K."/>
            <person name="Ye F."/>
            <person name="Su P."/>
            <person name="Kiefer A.F."/>
            <person name="Nichols A."/>
            <person name="Cepeda A.J."/>
            <person name="Yan W."/>
            <person name="Fan B."/>
            <person name="Jiang Y."/>
            <person name="Adhikari A."/>
            <person name="Zheng C.-J."/>
            <person name="Schuster L."/>
            <person name="Cowan T.M."/>
            <person name="Smanski M.J."/>
            <person name="Chevrette M.G."/>
            <person name="De Carvalho L.P.S."/>
            <person name="Shen B."/>
        </authorList>
    </citation>
    <scope>NUCLEOTIDE SEQUENCE [LARGE SCALE GENOMIC DNA]</scope>
    <source>
        <strain evidence="5 6">NPDC002593</strain>
    </source>
</reference>
<dbReference type="Proteomes" id="UP001601992">
    <property type="component" value="Unassembled WGS sequence"/>
</dbReference>
<comment type="similarity">
    <text evidence="1">Belongs to the ATP-dependent AMP-binding enzyme family.</text>
</comment>
<sequence length="543" mass="59211">MTLTQSLWPASQTSGVRDITLGELLRQAAAAVPDQVALVDGTPDPADRSEWTYRELLADVEGVARALLAHFAPGDRIAIWAPNSADWVILQQAIAMAGMVVVGINPAYRAHELEYILRQSRAAGLFFRESYRGVSLEDVLGEIVGNLPDLRKAVPTREWQTFRDAADAATPLPEVSPRDPVQIQYTSGTTGFPKGAVLHHKGIVNEATFVFERAGRSGPVVCVNAMPMYHIGGGGVTELGTFAAHGTFVVLPAFDAAQMLEMLETYRGTHSLMVPTMLIALLEHPDFRARDLSSVYTIMSGASAVPQALVERVIERLGCRFTILFGQSEMHGVISQTRISDDPVDQACTVGQPLPELEVKIIDLLTGEIVPIGEQGEICCRGYQNMLGYSDMPEATASTIDADGWLHMGDLAVMDERGFLRITGRLKDMIIRGGLNIYPREIEELLFQHPEIAEAVVVGVPDEKWGEQIGAVIRAHDPGNPPEADVLKAWCRERIAAHKAPSLWYFTAELPMTPSGKIQKFRVQDEIASGVLTPVRSSEVASS</sequence>
<evidence type="ECO:0000259" key="3">
    <source>
        <dbReference type="Pfam" id="PF00501"/>
    </source>
</evidence>
<dbReference type="InterPro" id="IPR025110">
    <property type="entry name" value="AMP-bd_C"/>
</dbReference>
<gene>
    <name evidence="5" type="ORF">ACFYXQ_33315</name>
</gene>
<dbReference type="Gene3D" id="2.30.38.10">
    <property type="entry name" value="Luciferase, Domain 3"/>
    <property type="match status" value="1"/>
</dbReference>
<dbReference type="PANTHER" id="PTHR43201">
    <property type="entry name" value="ACYL-COA SYNTHETASE"/>
    <property type="match status" value="1"/>
</dbReference>
<accession>A0ABW6SBU7</accession>
<dbReference type="InterPro" id="IPR045851">
    <property type="entry name" value="AMP-bd_C_sf"/>
</dbReference>
<proteinExistence type="inferred from homology"/>
<dbReference type="Gene3D" id="3.30.300.30">
    <property type="match status" value="1"/>
</dbReference>
<protein>
    <submittedName>
        <fullName evidence="5">AMP-binding protein</fullName>
    </submittedName>
</protein>
<evidence type="ECO:0000256" key="2">
    <source>
        <dbReference type="ARBA" id="ARBA00022598"/>
    </source>
</evidence>
<comment type="caution">
    <text evidence="5">The sequence shown here is derived from an EMBL/GenBank/DDBJ whole genome shotgun (WGS) entry which is preliminary data.</text>
</comment>
<dbReference type="PROSITE" id="PS00455">
    <property type="entry name" value="AMP_BINDING"/>
    <property type="match status" value="1"/>
</dbReference>
<dbReference type="InterPro" id="IPR020845">
    <property type="entry name" value="AMP-binding_CS"/>
</dbReference>
<dbReference type="RefSeq" id="WP_040831425.1">
    <property type="nucleotide sequence ID" value="NZ_JBIAQY010000014.1"/>
</dbReference>
<evidence type="ECO:0000313" key="6">
    <source>
        <dbReference type="Proteomes" id="UP001601992"/>
    </source>
</evidence>
<dbReference type="Pfam" id="PF00501">
    <property type="entry name" value="AMP-binding"/>
    <property type="match status" value="1"/>
</dbReference>
<evidence type="ECO:0000313" key="5">
    <source>
        <dbReference type="EMBL" id="MFF3572659.1"/>
    </source>
</evidence>
<dbReference type="SUPFAM" id="SSF56801">
    <property type="entry name" value="Acetyl-CoA synthetase-like"/>
    <property type="match status" value="1"/>
</dbReference>
<feature type="domain" description="AMP-dependent synthetase/ligase" evidence="3">
    <location>
        <begin position="26"/>
        <end position="389"/>
    </location>
</feature>
<evidence type="ECO:0000259" key="4">
    <source>
        <dbReference type="Pfam" id="PF13193"/>
    </source>
</evidence>
<dbReference type="PANTHER" id="PTHR43201:SF5">
    <property type="entry name" value="MEDIUM-CHAIN ACYL-COA LIGASE ACSF2, MITOCHONDRIAL"/>
    <property type="match status" value="1"/>
</dbReference>
<evidence type="ECO:0000256" key="1">
    <source>
        <dbReference type="ARBA" id="ARBA00006432"/>
    </source>
</evidence>